<sequence>MSFVVVDFDGCLVNDVSESFNKYLRSSDSKIENAYKEAIFTVIDNVPFAFSRAAKKIDFKKMLNQNVINGLKELQDKGMEIIVRTANTNLGNDDIKEIEDELQKDGLKVKIERAKDNEKCRLENGEKPSLIIDDNPKVILNAVKNGINSIIILTDYNKIEAKLLSKISKHIIVSDQNKLKDKLKEYDKFSRPLPSRNVSPS</sequence>
<reference evidence="1 2" key="1">
    <citation type="journal article" date="2017" name="Nat. Commun.">
        <title>'ARMAN' archaea depend on association with euryarchaeal host in culture and in situ.</title>
        <authorList>
            <person name="Golyshina O."/>
            <person name="Toshchakov S."/>
            <person name="Makarova K."/>
            <person name="Gavrilov S."/>
            <person name="Korzhenkov A."/>
            <person name="La Cono V."/>
            <person name="Arcadi E."/>
            <person name="Nechitaylo T."/>
            <person name="Ferrer M."/>
            <person name="Kublanov I."/>
            <person name="Wolf Y."/>
            <person name="Yakimov M."/>
            <person name="Golyshin P."/>
            <person name="Slesarev A."/>
            <person name="Kozyavkin S."/>
        </authorList>
    </citation>
    <scope>NUCLEOTIDE SEQUENCE [LARGE SCALE GENOMIC DNA]</scope>
    <source>
        <strain evidence="1 2">Mia14</strain>
    </source>
</reference>
<dbReference type="Proteomes" id="UP000197679">
    <property type="component" value="Chromosome"/>
</dbReference>
<dbReference type="SUPFAM" id="SSF56784">
    <property type="entry name" value="HAD-like"/>
    <property type="match status" value="1"/>
</dbReference>
<evidence type="ECO:0000313" key="1">
    <source>
        <dbReference type="EMBL" id="ASI14275.1"/>
    </source>
</evidence>
<dbReference type="KEGG" id="marh:Mia14_1009"/>
<dbReference type="EMBL" id="CP019964">
    <property type="protein sequence ID" value="ASI14275.1"/>
    <property type="molecule type" value="Genomic_DNA"/>
</dbReference>
<evidence type="ECO:0008006" key="3">
    <source>
        <dbReference type="Google" id="ProtNLM"/>
    </source>
</evidence>
<dbReference type="GeneID" id="33314544"/>
<protein>
    <recommendedName>
        <fullName evidence="3">HAD superfamily hydrolase</fullName>
    </recommendedName>
</protein>
<organism evidence="1 2">
    <name type="scientific">Candidatus Mancarchaeum acidiphilum</name>
    <dbReference type="NCBI Taxonomy" id="1920749"/>
    <lineage>
        <taxon>Archaea</taxon>
        <taxon>Candidatus Micrarchaeota</taxon>
        <taxon>Candidatus Mancarchaeum</taxon>
    </lineage>
</organism>
<evidence type="ECO:0000313" key="2">
    <source>
        <dbReference type="Proteomes" id="UP000197679"/>
    </source>
</evidence>
<dbReference type="AlphaFoldDB" id="A0A218NP91"/>
<name>A0A218NP91_9ARCH</name>
<keyword evidence="2" id="KW-1185">Reference proteome</keyword>
<accession>A0A218NP91</accession>
<dbReference type="OrthoDB" id="384502at2157"/>
<gene>
    <name evidence="1" type="ORF">Mia14_1009</name>
</gene>
<dbReference type="InterPro" id="IPR036412">
    <property type="entry name" value="HAD-like_sf"/>
</dbReference>
<proteinExistence type="predicted"/>
<dbReference type="RefSeq" id="WP_088820568.1">
    <property type="nucleotide sequence ID" value="NZ_CP019964.1"/>
</dbReference>